<dbReference type="PANTHER" id="PTHR39948:SF1">
    <property type="entry name" value="GEO11419P1"/>
    <property type="match status" value="1"/>
</dbReference>
<dbReference type="EMBL" id="GBEZ01006378">
    <property type="protein sequence ID" value="JAC79018.1"/>
    <property type="molecule type" value="Transcribed_RNA"/>
</dbReference>
<gene>
    <name evidence="2" type="ORF">TSPGSL018_13766</name>
</gene>
<feature type="transmembrane region" description="Helical" evidence="1">
    <location>
        <begin position="16"/>
        <end position="39"/>
    </location>
</feature>
<dbReference type="PANTHER" id="PTHR39948">
    <property type="entry name" value="GEO11419P1"/>
    <property type="match status" value="1"/>
</dbReference>
<keyword evidence="1" id="KW-0812">Transmembrane</keyword>
<accession>A0A061S442</accession>
<keyword evidence="1" id="KW-0472">Membrane</keyword>
<reference evidence="2" key="1">
    <citation type="submission" date="2014-05" db="EMBL/GenBank/DDBJ databases">
        <title>The transcriptome of the halophilic microalga Tetraselmis sp. GSL018 isolated from the Great Salt Lake, Utah.</title>
        <authorList>
            <person name="Jinkerson R.E."/>
            <person name="D'Adamo S."/>
            <person name="Posewitz M.C."/>
        </authorList>
    </citation>
    <scope>NUCLEOTIDE SEQUENCE</scope>
    <source>
        <strain evidence="2">GSL018</strain>
    </source>
</reference>
<name>A0A061S442_9CHLO</name>
<keyword evidence="1" id="KW-1133">Transmembrane helix</keyword>
<proteinExistence type="predicted"/>
<protein>
    <submittedName>
        <fullName evidence="2">Uncharacterized protein</fullName>
    </submittedName>
</protein>
<sequence length="89" mass="10142">MARVSLGDCLSKSVVALLWFLVLWFISMPLALFLAPWYVFVQPFEVVFGCGLNKWLIKGVNLPEYCTREMLKPFGWDGALEGYVNLPEP</sequence>
<organism evidence="2">
    <name type="scientific">Tetraselmis sp. GSL018</name>
    <dbReference type="NCBI Taxonomy" id="582737"/>
    <lineage>
        <taxon>Eukaryota</taxon>
        <taxon>Viridiplantae</taxon>
        <taxon>Chlorophyta</taxon>
        <taxon>core chlorophytes</taxon>
        <taxon>Chlorodendrophyceae</taxon>
        <taxon>Chlorodendrales</taxon>
        <taxon>Chlorodendraceae</taxon>
        <taxon>Tetraselmis</taxon>
    </lineage>
</organism>
<dbReference type="AlphaFoldDB" id="A0A061S442"/>
<evidence type="ECO:0000313" key="2">
    <source>
        <dbReference type="EMBL" id="JAC79018.1"/>
    </source>
</evidence>
<evidence type="ECO:0000256" key="1">
    <source>
        <dbReference type="SAM" id="Phobius"/>
    </source>
</evidence>